<name>A0A3S3R5K1_9SPHI</name>
<dbReference type="OrthoDB" id="9792692at2"/>
<dbReference type="GO" id="GO:0019632">
    <property type="term" value="P:shikimate metabolic process"/>
    <property type="evidence" value="ECO:0007669"/>
    <property type="project" value="TreeGrafter"/>
</dbReference>
<keyword evidence="3" id="KW-0028">Amino-acid biosynthesis</keyword>
<dbReference type="SUPFAM" id="SSF51735">
    <property type="entry name" value="NAD(P)-binding Rossmann-fold domains"/>
    <property type="match status" value="1"/>
</dbReference>
<sequence length="249" mass="27803">MRTFGLIGFPLSASFSKQFFADKFKTEGIKDCKYELHPVPQAKDMLDLIEADPLLCGLNVTIPHKVSVMPFMTELDDAAEKIGAVNCISIDQSGDKPRLKGYNTDVYGFEESLKPLLKAHHKKALIFGDGGAAMAVKYVFNKLQIPFISVVRNAHPNAVLYSSVTKDVLEEYTILVNTTPLGMFPNIDSFPPIPYQHLSEQHLAYDLVYNPEETQFLAKAKAQGAAIKNGLEMLHLQAERSWDIWNAEI</sequence>
<dbReference type="CDD" id="cd01065">
    <property type="entry name" value="NAD_bind_Shikimate_DH"/>
    <property type="match status" value="1"/>
</dbReference>
<evidence type="ECO:0000259" key="4">
    <source>
        <dbReference type="Pfam" id="PF08501"/>
    </source>
</evidence>
<evidence type="ECO:0000256" key="1">
    <source>
        <dbReference type="ARBA" id="ARBA00004871"/>
    </source>
</evidence>
<comment type="pathway">
    <text evidence="1">Metabolic intermediate biosynthesis; chorismate biosynthesis; chorismate from D-erythrose 4-phosphate and phosphoenolpyruvate: step 4/7.</text>
</comment>
<dbReference type="InterPro" id="IPR013708">
    <property type="entry name" value="Shikimate_DH-bd_N"/>
</dbReference>
<dbReference type="InterPro" id="IPR046346">
    <property type="entry name" value="Aminoacid_DH-like_N_sf"/>
</dbReference>
<dbReference type="GO" id="GO:0009073">
    <property type="term" value="P:aromatic amino acid family biosynthetic process"/>
    <property type="evidence" value="ECO:0007669"/>
    <property type="project" value="UniProtKB-KW"/>
</dbReference>
<dbReference type="InterPro" id="IPR036291">
    <property type="entry name" value="NAD(P)-bd_dom_sf"/>
</dbReference>
<dbReference type="InterPro" id="IPR022893">
    <property type="entry name" value="Shikimate_DH_fam"/>
</dbReference>
<keyword evidence="2" id="KW-0560">Oxidoreductase</keyword>
<organism evidence="5 6">
    <name type="scientific">Pedobacter chitinilyticus</name>
    <dbReference type="NCBI Taxonomy" id="2233776"/>
    <lineage>
        <taxon>Bacteria</taxon>
        <taxon>Pseudomonadati</taxon>
        <taxon>Bacteroidota</taxon>
        <taxon>Sphingobacteriia</taxon>
        <taxon>Sphingobacteriales</taxon>
        <taxon>Sphingobacteriaceae</taxon>
        <taxon>Pedobacter</taxon>
    </lineage>
</organism>
<dbReference type="PANTHER" id="PTHR21089">
    <property type="entry name" value="SHIKIMATE DEHYDROGENASE"/>
    <property type="match status" value="1"/>
</dbReference>
<proteinExistence type="predicted"/>
<evidence type="ECO:0000313" key="5">
    <source>
        <dbReference type="EMBL" id="RWU06307.1"/>
    </source>
</evidence>
<evidence type="ECO:0000256" key="3">
    <source>
        <dbReference type="ARBA" id="ARBA00023141"/>
    </source>
</evidence>
<protein>
    <submittedName>
        <fullName evidence="5">Shikimate dehydrogenase</fullName>
    </submittedName>
</protein>
<dbReference type="Gene3D" id="3.40.50.720">
    <property type="entry name" value="NAD(P)-binding Rossmann-like Domain"/>
    <property type="match status" value="1"/>
</dbReference>
<dbReference type="EMBL" id="SAYW01000004">
    <property type="protein sequence ID" value="RWU06307.1"/>
    <property type="molecule type" value="Genomic_DNA"/>
</dbReference>
<dbReference type="Pfam" id="PF08501">
    <property type="entry name" value="Shikimate_dh_N"/>
    <property type="match status" value="1"/>
</dbReference>
<reference evidence="5 6" key="1">
    <citation type="submission" date="2018-06" db="EMBL/GenBank/DDBJ databases">
        <title>Pedobacter endophyticus sp. nov., an endophytic bacterium isolated from a leaf of Triticum aestivum.</title>
        <authorList>
            <person name="Zhang L."/>
        </authorList>
    </citation>
    <scope>NUCLEOTIDE SEQUENCE [LARGE SCALE GENOMIC DNA]</scope>
    <source>
        <strain evidence="5 6">CM134L-2</strain>
    </source>
</reference>
<dbReference type="SUPFAM" id="SSF53223">
    <property type="entry name" value="Aminoacid dehydrogenase-like, N-terminal domain"/>
    <property type="match status" value="1"/>
</dbReference>
<accession>A0A3S3R5K1</accession>
<dbReference type="GO" id="GO:0005829">
    <property type="term" value="C:cytosol"/>
    <property type="evidence" value="ECO:0007669"/>
    <property type="project" value="TreeGrafter"/>
</dbReference>
<feature type="domain" description="Shikimate dehydrogenase substrate binding N-terminal" evidence="4">
    <location>
        <begin position="6"/>
        <end position="88"/>
    </location>
</feature>
<dbReference type="Gene3D" id="3.40.50.10860">
    <property type="entry name" value="Leucine Dehydrogenase, chain A, domain 1"/>
    <property type="match status" value="1"/>
</dbReference>
<dbReference type="PANTHER" id="PTHR21089:SF1">
    <property type="entry name" value="BIFUNCTIONAL 3-DEHYDROQUINATE DEHYDRATASE_SHIKIMATE DEHYDROGENASE, CHLOROPLASTIC"/>
    <property type="match status" value="1"/>
</dbReference>
<dbReference type="AlphaFoldDB" id="A0A3S3R5K1"/>
<evidence type="ECO:0000256" key="2">
    <source>
        <dbReference type="ARBA" id="ARBA00023002"/>
    </source>
</evidence>
<dbReference type="GO" id="GO:0004764">
    <property type="term" value="F:shikimate 3-dehydrogenase (NADP+) activity"/>
    <property type="evidence" value="ECO:0007669"/>
    <property type="project" value="InterPro"/>
</dbReference>
<keyword evidence="6" id="KW-1185">Reference proteome</keyword>
<evidence type="ECO:0000313" key="6">
    <source>
        <dbReference type="Proteomes" id="UP000284120"/>
    </source>
</evidence>
<keyword evidence="3" id="KW-0057">Aromatic amino acid biosynthesis</keyword>
<dbReference type="RefSeq" id="WP_113648163.1">
    <property type="nucleotide sequence ID" value="NZ_SAYW01000004.1"/>
</dbReference>
<dbReference type="GO" id="GO:0009423">
    <property type="term" value="P:chorismate biosynthetic process"/>
    <property type="evidence" value="ECO:0007669"/>
    <property type="project" value="TreeGrafter"/>
</dbReference>
<dbReference type="Proteomes" id="UP000284120">
    <property type="component" value="Unassembled WGS sequence"/>
</dbReference>
<dbReference type="GO" id="GO:0050661">
    <property type="term" value="F:NADP binding"/>
    <property type="evidence" value="ECO:0007669"/>
    <property type="project" value="TreeGrafter"/>
</dbReference>
<comment type="caution">
    <text evidence="5">The sequence shown here is derived from an EMBL/GenBank/DDBJ whole genome shotgun (WGS) entry which is preliminary data.</text>
</comment>
<gene>
    <name evidence="5" type="ORF">DPV69_13525</name>
</gene>